<dbReference type="InterPro" id="IPR001451">
    <property type="entry name" value="Hexapep"/>
</dbReference>
<name>A0A916N9V7_9FLAO</name>
<protein>
    <recommendedName>
        <fullName evidence="3">Acyltransferase</fullName>
    </recommendedName>
</protein>
<gene>
    <name evidence="1" type="ORF">CRYO30217_01032</name>
</gene>
<sequence length="215" mass="23879">MSLISTYRKVFNLGNGCLETTRVVFRRLWQKTKSNNIYAHSSFKIDGLENIKTENLWLGLHYRGFEHNQDKGILNVKGKLKIAGYYKIGKGCRIDIAEGATVEIGKNGYINSNTKLIISKGLRIGEETVISWDCQILDADFHSISIDGDEKKNSAAIAIGNHVWIGCGAKIYKGVSIPDNCVIASDSVVKDQFTEENCLIAGNPAKVIKRGIDWK</sequence>
<dbReference type="Pfam" id="PF00132">
    <property type="entry name" value="Hexapep"/>
    <property type="match status" value="1"/>
</dbReference>
<dbReference type="Proteomes" id="UP000683507">
    <property type="component" value="Chromosome"/>
</dbReference>
<proteinExistence type="predicted"/>
<reference evidence="1" key="1">
    <citation type="submission" date="2021-04" db="EMBL/GenBank/DDBJ databases">
        <authorList>
            <person name="Rodrigo-Torres L."/>
            <person name="Arahal R. D."/>
            <person name="Lucena T."/>
        </authorList>
    </citation>
    <scope>NUCLEOTIDE SEQUENCE</scope>
    <source>
        <strain evidence="1">AS29M-1</strain>
    </source>
</reference>
<dbReference type="InterPro" id="IPR051159">
    <property type="entry name" value="Hexapeptide_acetyltransf"/>
</dbReference>
<dbReference type="KEGG" id="ptan:CRYO30217_01032"/>
<evidence type="ECO:0000313" key="1">
    <source>
        <dbReference type="EMBL" id="CAG5079718.1"/>
    </source>
</evidence>
<dbReference type="RefSeq" id="WP_258541251.1">
    <property type="nucleotide sequence ID" value="NZ_OU015584.1"/>
</dbReference>
<dbReference type="SUPFAM" id="SSF51161">
    <property type="entry name" value="Trimeric LpxA-like enzymes"/>
    <property type="match status" value="1"/>
</dbReference>
<dbReference type="CDD" id="cd04647">
    <property type="entry name" value="LbH_MAT_like"/>
    <property type="match status" value="1"/>
</dbReference>
<keyword evidence="2" id="KW-1185">Reference proteome</keyword>
<dbReference type="Gene3D" id="2.160.10.10">
    <property type="entry name" value="Hexapeptide repeat proteins"/>
    <property type="match status" value="1"/>
</dbReference>
<organism evidence="1 2">
    <name type="scientific">Parvicella tangerina</name>
    <dbReference type="NCBI Taxonomy" id="2829795"/>
    <lineage>
        <taxon>Bacteria</taxon>
        <taxon>Pseudomonadati</taxon>
        <taxon>Bacteroidota</taxon>
        <taxon>Flavobacteriia</taxon>
        <taxon>Flavobacteriales</taxon>
        <taxon>Parvicellaceae</taxon>
        <taxon>Parvicella</taxon>
    </lineage>
</organism>
<accession>A0A916N9V7</accession>
<evidence type="ECO:0008006" key="3">
    <source>
        <dbReference type="Google" id="ProtNLM"/>
    </source>
</evidence>
<dbReference type="InterPro" id="IPR011004">
    <property type="entry name" value="Trimer_LpxA-like_sf"/>
</dbReference>
<evidence type="ECO:0000313" key="2">
    <source>
        <dbReference type="Proteomes" id="UP000683507"/>
    </source>
</evidence>
<dbReference type="AlphaFoldDB" id="A0A916N9V7"/>
<dbReference type="PANTHER" id="PTHR23416:SF78">
    <property type="entry name" value="LIPOPOLYSACCHARIDE BIOSYNTHESIS O-ACETYL TRANSFERASE WBBJ-RELATED"/>
    <property type="match status" value="1"/>
</dbReference>
<dbReference type="EMBL" id="OU015584">
    <property type="protein sequence ID" value="CAG5079718.1"/>
    <property type="molecule type" value="Genomic_DNA"/>
</dbReference>
<dbReference type="PANTHER" id="PTHR23416">
    <property type="entry name" value="SIALIC ACID SYNTHASE-RELATED"/>
    <property type="match status" value="1"/>
</dbReference>